<evidence type="ECO:0000313" key="1">
    <source>
        <dbReference type="EMBL" id="QEX18692.1"/>
    </source>
</evidence>
<accession>A0A5J6MM48</accession>
<dbReference type="EMBL" id="CP042906">
    <property type="protein sequence ID" value="QEX18692.1"/>
    <property type="molecule type" value="Genomic_DNA"/>
</dbReference>
<keyword evidence="2" id="KW-1185">Reference proteome</keyword>
<dbReference type="RefSeq" id="WP_151178821.1">
    <property type="nucleotide sequence ID" value="NZ_CP042906.1"/>
</dbReference>
<dbReference type="KEGG" id="htq:FRZ44_40020"/>
<evidence type="ECO:0000313" key="2">
    <source>
        <dbReference type="Proteomes" id="UP000326202"/>
    </source>
</evidence>
<organism evidence="1 2">
    <name type="scientific">Hypericibacter terrae</name>
    <dbReference type="NCBI Taxonomy" id="2602015"/>
    <lineage>
        <taxon>Bacteria</taxon>
        <taxon>Pseudomonadati</taxon>
        <taxon>Pseudomonadota</taxon>
        <taxon>Alphaproteobacteria</taxon>
        <taxon>Rhodospirillales</taxon>
        <taxon>Dongiaceae</taxon>
        <taxon>Hypericibacter</taxon>
    </lineage>
</organism>
<protein>
    <recommendedName>
        <fullName evidence="3">Calcium-binding protein</fullName>
    </recommendedName>
</protein>
<evidence type="ECO:0008006" key="3">
    <source>
        <dbReference type="Google" id="ProtNLM"/>
    </source>
</evidence>
<gene>
    <name evidence="1" type="ORF">FRZ44_40020</name>
</gene>
<proteinExistence type="predicted"/>
<dbReference type="AlphaFoldDB" id="A0A5J6MM48"/>
<dbReference type="OrthoDB" id="270676at2"/>
<sequence>MRILIAIPHYYKPSHGFYGSHRPDPQPRIDALVQAMAALHQNFGPRQGLLDPPRRCLYETNGANSARLDIVLCTTGSDHLIPALPANLFRQHETSAQPMLLGYEAHAVLRDGLGQYDWYGFMEDDLLVPDPMFFDKLAWFQSLGGERAVLQPNRYEVSIDDRIHKLYIDANLAKPELSQPYQDITRRPRIEGKAFNRRIGFQRVNNPHAGCFFLNDAQMRKFAAQDYFLDRSDAFAGALESAATLGVMRCFETYKPSRENADFLEVGHIHRRYIGRYVIFEEGAPWRFKVVKPTG</sequence>
<name>A0A5J6MM48_9PROT</name>
<dbReference type="Proteomes" id="UP000326202">
    <property type="component" value="Chromosome"/>
</dbReference>
<reference evidence="1 2" key="1">
    <citation type="submission" date="2019-08" db="EMBL/GenBank/DDBJ databases">
        <title>Hyperibacter terrae gen. nov., sp. nov. and Hyperibacter viscosus sp. nov., two new members in the family Rhodospirillaceae isolated from the rhizosphere of Hypericum perforatum.</title>
        <authorList>
            <person name="Noviana Z."/>
        </authorList>
    </citation>
    <scope>NUCLEOTIDE SEQUENCE [LARGE SCALE GENOMIC DNA]</scope>
    <source>
        <strain evidence="1 2">R5913</strain>
    </source>
</reference>